<keyword evidence="5" id="KW-1185">Reference proteome</keyword>
<feature type="region of interest" description="Disordered" evidence="2">
    <location>
        <begin position="1"/>
        <end position="57"/>
    </location>
</feature>
<dbReference type="InterPro" id="IPR036629">
    <property type="entry name" value="YjbJ_sf"/>
</dbReference>
<evidence type="ECO:0000259" key="3">
    <source>
        <dbReference type="Pfam" id="PF05532"/>
    </source>
</evidence>
<evidence type="ECO:0000256" key="2">
    <source>
        <dbReference type="SAM" id="MobiDB-lite"/>
    </source>
</evidence>
<evidence type="ECO:0000313" key="4">
    <source>
        <dbReference type="EMBL" id="QOV42436.1"/>
    </source>
</evidence>
<organism evidence="4 5">
    <name type="scientific">Streptomyces chromofuscus</name>
    <dbReference type="NCBI Taxonomy" id="42881"/>
    <lineage>
        <taxon>Bacteria</taxon>
        <taxon>Bacillati</taxon>
        <taxon>Actinomycetota</taxon>
        <taxon>Actinomycetes</taxon>
        <taxon>Kitasatosporales</taxon>
        <taxon>Streptomycetaceae</taxon>
        <taxon>Streptomyces</taxon>
    </lineage>
</organism>
<name>A0A7M2T1H5_STRCW</name>
<evidence type="ECO:0000256" key="1">
    <source>
        <dbReference type="ARBA" id="ARBA00009129"/>
    </source>
</evidence>
<accession>A0A7M2T1H5</accession>
<reference evidence="4 5" key="1">
    <citation type="submission" date="2020-10" db="EMBL/GenBank/DDBJ databases">
        <title>Streptomyces chromofuscus complate genome analysis.</title>
        <authorList>
            <person name="Anwar N."/>
        </authorList>
    </citation>
    <scope>NUCLEOTIDE SEQUENCE [LARGE SCALE GENOMIC DNA]</scope>
    <source>
        <strain evidence="4 5">DSM 40273</strain>
    </source>
</reference>
<protein>
    <submittedName>
        <fullName evidence="4">CsbD family protein</fullName>
    </submittedName>
</protein>
<dbReference type="RefSeq" id="WP_189700554.1">
    <property type="nucleotide sequence ID" value="NZ_BMTA01000019.1"/>
</dbReference>
<dbReference type="Pfam" id="PF05532">
    <property type="entry name" value="CsbD"/>
    <property type="match status" value="1"/>
</dbReference>
<gene>
    <name evidence="4" type="ORF">IPT68_21660</name>
</gene>
<dbReference type="KEGG" id="schf:IPT68_21660"/>
<evidence type="ECO:0000313" key="5">
    <source>
        <dbReference type="Proteomes" id="UP000594008"/>
    </source>
</evidence>
<dbReference type="Proteomes" id="UP000594008">
    <property type="component" value="Chromosome"/>
</dbReference>
<dbReference type="InterPro" id="IPR008462">
    <property type="entry name" value="CsbD"/>
</dbReference>
<sequence>MTGNQKAKAKAEQLKGMAKEVLGRTSGNRRMRTEGRSKSAQGDARQAWEKAKDAFRH</sequence>
<dbReference type="Gene3D" id="1.10.1470.10">
    <property type="entry name" value="YjbJ"/>
    <property type="match status" value="1"/>
</dbReference>
<feature type="domain" description="CsbD-like" evidence="3">
    <location>
        <begin position="6"/>
        <end position="57"/>
    </location>
</feature>
<dbReference type="EMBL" id="CP063374">
    <property type="protein sequence ID" value="QOV42436.1"/>
    <property type="molecule type" value="Genomic_DNA"/>
</dbReference>
<comment type="similarity">
    <text evidence="1">Belongs to the UPF0337 (CsbD) family.</text>
</comment>
<dbReference type="AlphaFoldDB" id="A0A7M2T1H5"/>
<proteinExistence type="inferred from homology"/>
<dbReference type="SUPFAM" id="SSF69047">
    <property type="entry name" value="Hypothetical protein YjbJ"/>
    <property type="match status" value="1"/>
</dbReference>
<feature type="compositionally biased region" description="Basic and acidic residues" evidence="2">
    <location>
        <begin position="9"/>
        <end position="22"/>
    </location>
</feature>
<feature type="compositionally biased region" description="Basic and acidic residues" evidence="2">
    <location>
        <begin position="46"/>
        <end position="57"/>
    </location>
</feature>